<dbReference type="GO" id="GO:0042910">
    <property type="term" value="F:xenobiotic transmembrane transporter activity"/>
    <property type="evidence" value="ECO:0007669"/>
    <property type="project" value="InterPro"/>
</dbReference>
<name>A0A916VE13_9FIRM</name>
<dbReference type="GO" id="GO:0015297">
    <property type="term" value="F:antiporter activity"/>
    <property type="evidence" value="ECO:0007669"/>
    <property type="project" value="UniProtKB-KW"/>
</dbReference>
<feature type="transmembrane region" description="Helical" evidence="13">
    <location>
        <begin position="130"/>
        <end position="156"/>
    </location>
</feature>
<evidence type="ECO:0000256" key="3">
    <source>
        <dbReference type="ARBA" id="ARBA00010199"/>
    </source>
</evidence>
<feature type="transmembrane region" description="Helical" evidence="13">
    <location>
        <begin position="349"/>
        <end position="375"/>
    </location>
</feature>
<organism evidence="14 15">
    <name type="scientific">Anaerostipes butyraticus</name>
    <dbReference type="NCBI Taxonomy" id="645466"/>
    <lineage>
        <taxon>Bacteria</taxon>
        <taxon>Bacillati</taxon>
        <taxon>Bacillota</taxon>
        <taxon>Clostridia</taxon>
        <taxon>Lachnospirales</taxon>
        <taxon>Lachnospiraceae</taxon>
        <taxon>Anaerostipes</taxon>
    </lineage>
</organism>
<evidence type="ECO:0000256" key="10">
    <source>
        <dbReference type="ARBA" id="ARBA00023065"/>
    </source>
</evidence>
<evidence type="ECO:0000256" key="1">
    <source>
        <dbReference type="ARBA" id="ARBA00003408"/>
    </source>
</evidence>
<dbReference type="NCBIfam" id="TIGR00797">
    <property type="entry name" value="matE"/>
    <property type="match status" value="1"/>
</dbReference>
<dbReference type="PIRSF" id="PIRSF006603">
    <property type="entry name" value="DinF"/>
    <property type="match status" value="1"/>
</dbReference>
<proteinExistence type="inferred from homology"/>
<dbReference type="CDD" id="cd13137">
    <property type="entry name" value="MATE_NorM_like"/>
    <property type="match status" value="1"/>
</dbReference>
<comment type="function">
    <text evidence="1">Multidrug efflux pump.</text>
</comment>
<keyword evidence="15" id="KW-1185">Reference proteome</keyword>
<feature type="transmembrane region" description="Helical" evidence="13">
    <location>
        <begin position="282"/>
        <end position="305"/>
    </location>
</feature>
<dbReference type="RefSeq" id="WP_243282670.1">
    <property type="nucleotide sequence ID" value="NZ_BLYI01000062.1"/>
</dbReference>
<keyword evidence="6" id="KW-0050">Antiport</keyword>
<evidence type="ECO:0000256" key="9">
    <source>
        <dbReference type="ARBA" id="ARBA00022989"/>
    </source>
</evidence>
<protein>
    <recommendedName>
        <fullName evidence="4">Probable multidrug resistance protein NorM</fullName>
    </recommendedName>
    <alternativeName>
        <fullName evidence="12">Multidrug-efflux transporter</fullName>
    </alternativeName>
</protein>
<gene>
    <name evidence="14" type="ORF">ANBU17_26180</name>
</gene>
<evidence type="ECO:0000256" key="11">
    <source>
        <dbReference type="ARBA" id="ARBA00023136"/>
    </source>
</evidence>
<evidence type="ECO:0000313" key="15">
    <source>
        <dbReference type="Proteomes" id="UP000613208"/>
    </source>
</evidence>
<feature type="transmembrane region" description="Helical" evidence="13">
    <location>
        <begin position="446"/>
        <end position="464"/>
    </location>
</feature>
<dbReference type="EMBL" id="BLYI01000062">
    <property type="protein sequence ID" value="GFO86271.1"/>
    <property type="molecule type" value="Genomic_DNA"/>
</dbReference>
<reference evidence="14" key="1">
    <citation type="submission" date="2020-06" db="EMBL/GenBank/DDBJ databases">
        <title>Characterization of fructooligosaccharide metabolism and fructooligosaccharide-degrading enzymes in human commensal butyrate producers.</title>
        <authorList>
            <person name="Tanno H."/>
            <person name="Fujii T."/>
            <person name="Hirano K."/>
            <person name="Maeno S."/>
            <person name="Tonozuka T."/>
            <person name="Sakamoto M."/>
            <person name="Ohkuma M."/>
            <person name="Tochio T."/>
            <person name="Endo A."/>
        </authorList>
    </citation>
    <scope>NUCLEOTIDE SEQUENCE</scope>
    <source>
        <strain evidence="14">JCM 17466</strain>
    </source>
</reference>
<feature type="transmembrane region" description="Helical" evidence="13">
    <location>
        <begin position="201"/>
        <end position="218"/>
    </location>
</feature>
<dbReference type="PANTHER" id="PTHR43298:SF2">
    <property type="entry name" value="FMN_FAD EXPORTER YEEO-RELATED"/>
    <property type="match status" value="1"/>
</dbReference>
<sequence length="470" mass="50489">MSHAENVPMRHVRKKKTLNGQNHEKNMEQELARIIRQEPEPDRKQKLFLLCRMSVPSILSQITSIIMQYIDAAMVGGLGAAASASIGVVSTSTWLLSGLCSAVSTGFSVQSSHQIGAGNKEGARNVLRHGMITAILISSFLALFGASVSTALPVWLKADPEIREQASGYFLVFACSLPFVQMNSICSLMLQSSGNMRTPSILNASMCLLDVGFNWIFIRHFGVIGAALGTAMAEVTIACIMIWEVFVKSPVYRCRKGEKHRFDAGILSRAFRLGVPMGFEHLVVCGAMIVTTRIIAPIGTTAVAANSFAVTAESFCYMPGYGIATAISALVGQSLGAGKKKLAKSFSNMAVLSGAAVMGIAGGLMFFLCPFVFQILTPDLQVRKSAVEVLRIELFAEPLYGVSIIAAGALRGAGDSLIPSLLNLISIWGVRISLSVMLAGRWGLRGVWAAMAVELCVRGLLLLIRQQRKL</sequence>
<dbReference type="InterPro" id="IPR050222">
    <property type="entry name" value="MATE_MdtK"/>
</dbReference>
<evidence type="ECO:0000256" key="2">
    <source>
        <dbReference type="ARBA" id="ARBA00004651"/>
    </source>
</evidence>
<keyword evidence="7" id="KW-1003">Cell membrane</keyword>
<keyword evidence="8 13" id="KW-0812">Transmembrane</keyword>
<comment type="subcellular location">
    <subcellularLocation>
        <location evidence="2">Cell membrane</location>
        <topology evidence="2">Multi-pass membrane protein</topology>
    </subcellularLocation>
</comment>
<evidence type="ECO:0000256" key="7">
    <source>
        <dbReference type="ARBA" id="ARBA00022475"/>
    </source>
</evidence>
<evidence type="ECO:0000256" key="8">
    <source>
        <dbReference type="ARBA" id="ARBA00022692"/>
    </source>
</evidence>
<evidence type="ECO:0000256" key="4">
    <source>
        <dbReference type="ARBA" id="ARBA00020268"/>
    </source>
</evidence>
<keyword evidence="10" id="KW-0406">Ion transport</keyword>
<dbReference type="GO" id="GO:0006811">
    <property type="term" value="P:monoatomic ion transport"/>
    <property type="evidence" value="ECO:0007669"/>
    <property type="project" value="UniProtKB-KW"/>
</dbReference>
<feature type="transmembrane region" description="Helical" evidence="13">
    <location>
        <begin position="224"/>
        <end position="246"/>
    </location>
</feature>
<evidence type="ECO:0000256" key="13">
    <source>
        <dbReference type="SAM" id="Phobius"/>
    </source>
</evidence>
<comment type="caution">
    <text evidence="14">The sequence shown here is derived from an EMBL/GenBank/DDBJ whole genome shotgun (WGS) entry which is preliminary data.</text>
</comment>
<dbReference type="AlphaFoldDB" id="A0A916VE13"/>
<dbReference type="Pfam" id="PF01554">
    <property type="entry name" value="MatE"/>
    <property type="match status" value="2"/>
</dbReference>
<comment type="similarity">
    <text evidence="3">Belongs to the multi antimicrobial extrusion (MATE) (TC 2.A.66.1) family.</text>
</comment>
<dbReference type="GO" id="GO:0005886">
    <property type="term" value="C:plasma membrane"/>
    <property type="evidence" value="ECO:0007669"/>
    <property type="project" value="UniProtKB-SubCell"/>
</dbReference>
<dbReference type="Proteomes" id="UP000613208">
    <property type="component" value="Unassembled WGS sequence"/>
</dbReference>
<evidence type="ECO:0000256" key="12">
    <source>
        <dbReference type="ARBA" id="ARBA00031636"/>
    </source>
</evidence>
<feature type="transmembrane region" description="Helical" evidence="13">
    <location>
        <begin position="168"/>
        <end position="189"/>
    </location>
</feature>
<keyword evidence="11 13" id="KW-0472">Membrane</keyword>
<dbReference type="InterPro" id="IPR048279">
    <property type="entry name" value="MdtK-like"/>
</dbReference>
<evidence type="ECO:0000256" key="6">
    <source>
        <dbReference type="ARBA" id="ARBA00022449"/>
    </source>
</evidence>
<evidence type="ECO:0000313" key="14">
    <source>
        <dbReference type="EMBL" id="GFO86271.1"/>
    </source>
</evidence>
<keyword evidence="9 13" id="KW-1133">Transmembrane helix</keyword>
<dbReference type="PANTHER" id="PTHR43298">
    <property type="entry name" value="MULTIDRUG RESISTANCE PROTEIN NORM-RELATED"/>
    <property type="match status" value="1"/>
</dbReference>
<accession>A0A916VE13</accession>
<feature type="transmembrane region" description="Helical" evidence="13">
    <location>
        <begin position="317"/>
        <end position="337"/>
    </location>
</feature>
<evidence type="ECO:0000256" key="5">
    <source>
        <dbReference type="ARBA" id="ARBA00022448"/>
    </source>
</evidence>
<dbReference type="InterPro" id="IPR002528">
    <property type="entry name" value="MATE_fam"/>
</dbReference>
<keyword evidence="5" id="KW-0813">Transport</keyword>